<evidence type="ECO:0000313" key="7">
    <source>
        <dbReference type="Proteomes" id="UP000887575"/>
    </source>
</evidence>
<comment type="similarity">
    <text evidence="2">Belongs to the unc-93 family.</text>
</comment>
<feature type="transmembrane region" description="Helical" evidence="6">
    <location>
        <begin position="83"/>
        <end position="100"/>
    </location>
</feature>
<feature type="transmembrane region" description="Helical" evidence="6">
    <location>
        <begin position="12"/>
        <end position="32"/>
    </location>
</feature>
<evidence type="ECO:0000256" key="1">
    <source>
        <dbReference type="ARBA" id="ARBA00004141"/>
    </source>
</evidence>
<accession>A0AAF3EWH8</accession>
<feature type="transmembrane region" description="Helical" evidence="6">
    <location>
        <begin position="280"/>
        <end position="304"/>
    </location>
</feature>
<keyword evidence="5 6" id="KW-0472">Membrane</keyword>
<reference evidence="8" key="1">
    <citation type="submission" date="2024-02" db="UniProtKB">
        <authorList>
            <consortium name="WormBaseParasite"/>
        </authorList>
    </citation>
    <scope>IDENTIFICATION</scope>
</reference>
<dbReference type="GO" id="GO:0016020">
    <property type="term" value="C:membrane"/>
    <property type="evidence" value="ECO:0007669"/>
    <property type="project" value="UniProtKB-SubCell"/>
</dbReference>
<evidence type="ECO:0000256" key="5">
    <source>
        <dbReference type="ARBA" id="ARBA00023136"/>
    </source>
</evidence>
<feature type="transmembrane region" description="Helical" evidence="6">
    <location>
        <begin position="58"/>
        <end position="76"/>
    </location>
</feature>
<dbReference type="InterPro" id="IPR036259">
    <property type="entry name" value="MFS_trans_sf"/>
</dbReference>
<evidence type="ECO:0000256" key="2">
    <source>
        <dbReference type="ARBA" id="ARBA00009172"/>
    </source>
</evidence>
<feature type="transmembrane region" description="Helical" evidence="6">
    <location>
        <begin position="357"/>
        <end position="377"/>
    </location>
</feature>
<dbReference type="Gene3D" id="1.20.1250.20">
    <property type="entry name" value="MFS general substrate transporter like domains"/>
    <property type="match status" value="1"/>
</dbReference>
<name>A0AAF3EWH8_9BILA</name>
<dbReference type="Pfam" id="PF05978">
    <property type="entry name" value="UNC-93"/>
    <property type="match status" value="2"/>
</dbReference>
<evidence type="ECO:0008006" key="9">
    <source>
        <dbReference type="Google" id="ProtNLM"/>
    </source>
</evidence>
<dbReference type="Proteomes" id="UP000887575">
    <property type="component" value="Unassembled WGS sequence"/>
</dbReference>
<feature type="transmembrane region" description="Helical" evidence="6">
    <location>
        <begin position="106"/>
        <end position="129"/>
    </location>
</feature>
<dbReference type="PANTHER" id="PTHR23294">
    <property type="entry name" value="ET TRANSLATION PRODUCT-RELATED"/>
    <property type="match status" value="1"/>
</dbReference>
<dbReference type="InterPro" id="IPR010291">
    <property type="entry name" value="Ion_channel_UNC-93"/>
</dbReference>
<evidence type="ECO:0000256" key="6">
    <source>
        <dbReference type="SAM" id="Phobius"/>
    </source>
</evidence>
<feature type="transmembrane region" description="Helical" evidence="6">
    <location>
        <begin position="316"/>
        <end position="336"/>
    </location>
</feature>
<dbReference type="SUPFAM" id="SSF103473">
    <property type="entry name" value="MFS general substrate transporter"/>
    <property type="match status" value="1"/>
</dbReference>
<feature type="transmembrane region" description="Helical" evidence="6">
    <location>
        <begin position="192"/>
        <end position="213"/>
    </location>
</feature>
<evidence type="ECO:0000313" key="8">
    <source>
        <dbReference type="WBParaSite" id="MBELARI_LOCUS17915"/>
    </source>
</evidence>
<keyword evidence="3 6" id="KW-0812">Transmembrane</keyword>
<evidence type="ECO:0000256" key="4">
    <source>
        <dbReference type="ARBA" id="ARBA00022989"/>
    </source>
</evidence>
<dbReference type="AlphaFoldDB" id="A0AAF3EWH8"/>
<dbReference type="PANTHER" id="PTHR23294:SF18">
    <property type="entry name" value="UNC93-LIKE PROTEIN MFSD11"/>
    <property type="match status" value="1"/>
</dbReference>
<dbReference type="WBParaSite" id="MBELARI_LOCUS17915">
    <property type="protein sequence ID" value="MBELARI_LOCUS17915"/>
    <property type="gene ID" value="MBELARI_LOCUS17915"/>
</dbReference>
<organism evidence="7 8">
    <name type="scientific">Mesorhabditis belari</name>
    <dbReference type="NCBI Taxonomy" id="2138241"/>
    <lineage>
        <taxon>Eukaryota</taxon>
        <taxon>Metazoa</taxon>
        <taxon>Ecdysozoa</taxon>
        <taxon>Nematoda</taxon>
        <taxon>Chromadorea</taxon>
        <taxon>Rhabditida</taxon>
        <taxon>Rhabditina</taxon>
        <taxon>Rhabditomorpha</taxon>
        <taxon>Rhabditoidea</taxon>
        <taxon>Rhabditidae</taxon>
        <taxon>Mesorhabditinae</taxon>
        <taxon>Mesorhabditis</taxon>
    </lineage>
</organism>
<keyword evidence="4 6" id="KW-1133">Transmembrane helix</keyword>
<comment type="subcellular location">
    <subcellularLocation>
        <location evidence="1">Membrane</location>
        <topology evidence="1">Multi-pass membrane protein</topology>
    </subcellularLocation>
</comment>
<sequence>MKDDNFTMLASFLLGVLQLFTLFGFDLIAFIVESIAHSVHSRCPDCLIEFAGYYGQSVLYFVYTFSNLIAPCILHLLGIKKTFVAASVCFAIYCASFFHLRNYLYFPASVLAGLGFALFYCGGGAYAAKHSTDRTFSRNQSITWMLASSSMVVCGIFMIFSAETVKGLGMEMESQSNITSSASYREYSDFEIRILAIGTLAVSVMGIILACLLPRREIKGSLFEKTEPVTSFRKQLGMVGWALKQKRNAQNVAYICMSLTAGELIIGFVISFMNKRIKDFGLAPCMGIACVVYAFTSFLILLYVPPESNLHPTKEISYMEPSFSMAIFIGVLCGVVDGAMHNVRMTAAAKAVPTQPAIAFCLTKFYQALSSTAFYYLSSMLNVYKLVSLMTVNLLIGLLLFMSFLKDLRRVYTVESIPEKTKTPCQP</sequence>
<feature type="transmembrane region" description="Helical" evidence="6">
    <location>
        <begin position="141"/>
        <end position="162"/>
    </location>
</feature>
<dbReference type="InterPro" id="IPR051617">
    <property type="entry name" value="UNC-93-like_regulator"/>
</dbReference>
<keyword evidence="7" id="KW-1185">Reference proteome</keyword>
<feature type="transmembrane region" description="Helical" evidence="6">
    <location>
        <begin position="383"/>
        <end position="405"/>
    </location>
</feature>
<evidence type="ECO:0000256" key="3">
    <source>
        <dbReference type="ARBA" id="ARBA00022692"/>
    </source>
</evidence>
<protein>
    <recommendedName>
        <fullName evidence="9">UNC93-like protein MFSD11</fullName>
    </recommendedName>
</protein>
<proteinExistence type="inferred from homology"/>